<dbReference type="Proteomes" id="UP000298735">
    <property type="component" value="Chromosome Linear"/>
</dbReference>
<reference evidence="1" key="1">
    <citation type="submission" date="2022-10" db="EMBL/GenBank/DDBJ databases">
        <title>Complete genome sequence of Agrobacterium salinitolerans CFBP5507.</title>
        <authorList>
            <person name="Tchabashvili S."/>
            <person name="Yen H.-C."/>
            <person name="Haryono M."/>
            <person name="Lin Y.-C."/>
            <person name="Lai E.-M."/>
            <person name="Kuo C.-H."/>
        </authorList>
    </citation>
    <scope>NUCLEOTIDE SEQUENCE</scope>
    <source>
        <strain evidence="1">CFBP5507</strain>
    </source>
</reference>
<gene>
    <name evidence="1" type="ORF">CFBP5507_19580</name>
</gene>
<evidence type="ECO:0000313" key="2">
    <source>
        <dbReference type="Proteomes" id="UP000298735"/>
    </source>
</evidence>
<organism evidence="1 2">
    <name type="scientific">Agrobacterium salinitolerans</name>
    <dbReference type="NCBI Taxonomy" id="1183413"/>
    <lineage>
        <taxon>Bacteria</taxon>
        <taxon>Pseudomonadati</taxon>
        <taxon>Pseudomonadota</taxon>
        <taxon>Alphaproteobacteria</taxon>
        <taxon>Hyphomicrobiales</taxon>
        <taxon>Rhizobiaceae</taxon>
        <taxon>Rhizobium/Agrobacterium group</taxon>
        <taxon>Agrobacterium</taxon>
    </lineage>
</organism>
<dbReference type="AlphaFoldDB" id="A0A9X9PBZ3"/>
<evidence type="ECO:0000313" key="1">
    <source>
        <dbReference type="EMBL" id="UYZ09853.1"/>
    </source>
</evidence>
<sequence length="48" mass="5746">MPRSVASFNILRRYRLQEGYFKDKLPHQARSLYGHDLGDISPAERWRL</sequence>
<accession>A0A9X9PBZ3</accession>
<protein>
    <submittedName>
        <fullName evidence="1">Uncharacterized protein</fullName>
    </submittedName>
</protein>
<proteinExistence type="predicted"/>
<dbReference type="EMBL" id="CP109969">
    <property type="protein sequence ID" value="UYZ09853.1"/>
    <property type="molecule type" value="Genomic_DNA"/>
</dbReference>
<name>A0A9X9PBZ3_9HYPH</name>
<dbReference type="KEGG" id="asal:CFBP5507_19580"/>